<feature type="coiled-coil region" evidence="1">
    <location>
        <begin position="1"/>
        <end position="28"/>
    </location>
</feature>
<dbReference type="Proteomes" id="UP001315686">
    <property type="component" value="Unassembled WGS sequence"/>
</dbReference>
<protein>
    <recommendedName>
        <fullName evidence="2">Glyoxalase-related protein domain-containing protein</fullName>
    </recommendedName>
</protein>
<dbReference type="AlphaFoldDB" id="A0AAP2CN07"/>
<organism evidence="3 4">
    <name type="scientific">Harenicola maris</name>
    <dbReference type="NCBI Taxonomy" id="2841044"/>
    <lineage>
        <taxon>Bacteria</taxon>
        <taxon>Pseudomonadati</taxon>
        <taxon>Pseudomonadota</taxon>
        <taxon>Alphaproteobacteria</taxon>
        <taxon>Rhodobacterales</taxon>
        <taxon>Paracoccaceae</taxon>
        <taxon>Harenicola</taxon>
    </lineage>
</organism>
<dbReference type="Pfam" id="PF20066">
    <property type="entry name" value="Glyoxalase_8"/>
    <property type="match status" value="1"/>
</dbReference>
<keyword evidence="1" id="KW-0175">Coiled coil</keyword>
<dbReference type="RefSeq" id="WP_327792778.1">
    <property type="nucleotide sequence ID" value="NZ_JADQAZ010000001.1"/>
</dbReference>
<reference evidence="3 4" key="1">
    <citation type="journal article" date="2021" name="Arch. Microbiol.">
        <title>Harenicola maris gen. nov., sp. nov. isolated from the Sea of Japan shallow sediments.</title>
        <authorList>
            <person name="Romanenko L.A."/>
            <person name="Kurilenko V.V."/>
            <person name="Chernysheva N.Y."/>
            <person name="Tekutyeva L.A."/>
            <person name="Velansky P.V."/>
            <person name="Svetashev V.I."/>
            <person name="Isaeva M.P."/>
        </authorList>
    </citation>
    <scope>NUCLEOTIDE SEQUENCE [LARGE SCALE GENOMIC DNA]</scope>
    <source>
        <strain evidence="3 4">KMM 3653</strain>
    </source>
</reference>
<name>A0AAP2CN07_9RHOB</name>
<evidence type="ECO:0000256" key="1">
    <source>
        <dbReference type="SAM" id="Coils"/>
    </source>
</evidence>
<evidence type="ECO:0000313" key="3">
    <source>
        <dbReference type="EMBL" id="MBT0956580.1"/>
    </source>
</evidence>
<feature type="domain" description="Glyoxalase-related protein" evidence="2">
    <location>
        <begin position="1"/>
        <end position="137"/>
    </location>
</feature>
<proteinExistence type="predicted"/>
<comment type="caution">
    <text evidence="3">The sequence shown here is derived from an EMBL/GenBank/DDBJ whole genome shotgun (WGS) entry which is preliminary data.</text>
</comment>
<dbReference type="InterPro" id="IPR045517">
    <property type="entry name" value="Glyoxalase_8"/>
</dbReference>
<accession>A0AAP2CN07</accession>
<sequence>MKRTITSLAEAKAQARRLRAEAGEMSHSAALEAVAKAQGYRDWNTLSAALGQAAPAAWAAGGRVRGSYLSQPFAASVTAARQVEPGWYHLSLDLDEAVDVVAFDSFSNMRKRIDCVVGPAGTSCERTSDGQPHMVLEL</sequence>
<gene>
    <name evidence="3" type="ORF">IV417_04220</name>
</gene>
<dbReference type="EMBL" id="JADQAZ010000001">
    <property type="protein sequence ID" value="MBT0956580.1"/>
    <property type="molecule type" value="Genomic_DNA"/>
</dbReference>
<keyword evidence="4" id="KW-1185">Reference proteome</keyword>
<evidence type="ECO:0000259" key="2">
    <source>
        <dbReference type="Pfam" id="PF20066"/>
    </source>
</evidence>
<evidence type="ECO:0000313" key="4">
    <source>
        <dbReference type="Proteomes" id="UP001315686"/>
    </source>
</evidence>